<dbReference type="InterPro" id="IPR011701">
    <property type="entry name" value="MFS"/>
</dbReference>
<keyword evidence="4 5" id="KW-0472">Membrane</keyword>
<comment type="subcellular location">
    <subcellularLocation>
        <location evidence="1">Membrane</location>
        <topology evidence="1">Multi-pass membrane protein</topology>
    </subcellularLocation>
</comment>
<dbReference type="GeneID" id="98125494"/>
<evidence type="ECO:0000313" key="8">
    <source>
        <dbReference type="Proteomes" id="UP001600064"/>
    </source>
</evidence>
<dbReference type="PANTHER" id="PTHR23501:SF43">
    <property type="entry name" value="MULTIDRUG TRANSPORTER, PUTATIVE (AFU_ORTHOLOGUE AFUA_6G03040)-RELATED"/>
    <property type="match status" value="1"/>
</dbReference>
<dbReference type="Gene3D" id="1.20.1720.10">
    <property type="entry name" value="Multidrug resistance protein D"/>
    <property type="match status" value="1"/>
</dbReference>
<gene>
    <name evidence="7" type="ORF">VTJ83DRAFT_4369</name>
</gene>
<dbReference type="SUPFAM" id="SSF103473">
    <property type="entry name" value="MFS general substrate transporter"/>
    <property type="match status" value="1"/>
</dbReference>
<accession>A0ABR4DBX8</accession>
<feature type="transmembrane region" description="Helical" evidence="5">
    <location>
        <begin position="65"/>
        <end position="85"/>
    </location>
</feature>
<evidence type="ECO:0000259" key="6">
    <source>
        <dbReference type="PROSITE" id="PS50850"/>
    </source>
</evidence>
<keyword evidence="8" id="KW-1185">Reference proteome</keyword>
<dbReference type="PROSITE" id="PS50850">
    <property type="entry name" value="MFS"/>
    <property type="match status" value="1"/>
</dbReference>
<comment type="caution">
    <text evidence="7">The sequence shown here is derived from an EMBL/GenBank/DDBJ whole genome shotgun (WGS) entry which is preliminary data.</text>
</comment>
<dbReference type="InterPro" id="IPR036259">
    <property type="entry name" value="MFS_trans_sf"/>
</dbReference>
<organism evidence="7 8">
    <name type="scientific">Remersonia thermophila</name>
    <dbReference type="NCBI Taxonomy" id="72144"/>
    <lineage>
        <taxon>Eukaryota</taxon>
        <taxon>Fungi</taxon>
        <taxon>Dikarya</taxon>
        <taxon>Ascomycota</taxon>
        <taxon>Pezizomycotina</taxon>
        <taxon>Sordariomycetes</taxon>
        <taxon>Sordariomycetidae</taxon>
        <taxon>Sordariales</taxon>
        <taxon>Sordariales incertae sedis</taxon>
        <taxon>Remersonia</taxon>
    </lineage>
</organism>
<feature type="transmembrane region" description="Helical" evidence="5">
    <location>
        <begin position="384"/>
        <end position="404"/>
    </location>
</feature>
<reference evidence="7 8" key="1">
    <citation type="journal article" date="2024" name="Commun. Biol.">
        <title>Comparative genomic analysis of thermophilic fungi reveals convergent evolutionary adaptations and gene losses.</title>
        <authorList>
            <person name="Steindorff A.S."/>
            <person name="Aguilar-Pontes M.V."/>
            <person name="Robinson A.J."/>
            <person name="Andreopoulos B."/>
            <person name="LaButti K."/>
            <person name="Kuo A."/>
            <person name="Mondo S."/>
            <person name="Riley R."/>
            <person name="Otillar R."/>
            <person name="Haridas S."/>
            <person name="Lipzen A."/>
            <person name="Grimwood J."/>
            <person name="Schmutz J."/>
            <person name="Clum A."/>
            <person name="Reid I.D."/>
            <person name="Moisan M.C."/>
            <person name="Butler G."/>
            <person name="Nguyen T.T.M."/>
            <person name="Dewar K."/>
            <person name="Conant G."/>
            <person name="Drula E."/>
            <person name="Henrissat B."/>
            <person name="Hansel C."/>
            <person name="Singer S."/>
            <person name="Hutchinson M.I."/>
            <person name="de Vries R.P."/>
            <person name="Natvig D.O."/>
            <person name="Powell A.J."/>
            <person name="Tsang A."/>
            <person name="Grigoriev I.V."/>
        </authorList>
    </citation>
    <scope>NUCLEOTIDE SEQUENCE [LARGE SCALE GENOMIC DNA]</scope>
    <source>
        <strain evidence="7 8">ATCC 22073</strain>
    </source>
</reference>
<name>A0ABR4DBX8_9PEZI</name>
<feature type="transmembrane region" description="Helical" evidence="5">
    <location>
        <begin position="547"/>
        <end position="565"/>
    </location>
</feature>
<dbReference type="PRINTS" id="PR01036">
    <property type="entry name" value="TCRTETB"/>
</dbReference>
<feature type="transmembrane region" description="Helical" evidence="5">
    <location>
        <begin position="445"/>
        <end position="466"/>
    </location>
</feature>
<dbReference type="PANTHER" id="PTHR23501">
    <property type="entry name" value="MAJOR FACILITATOR SUPERFAMILY"/>
    <property type="match status" value="1"/>
</dbReference>
<evidence type="ECO:0000256" key="4">
    <source>
        <dbReference type="ARBA" id="ARBA00023136"/>
    </source>
</evidence>
<evidence type="ECO:0000256" key="3">
    <source>
        <dbReference type="ARBA" id="ARBA00022989"/>
    </source>
</evidence>
<dbReference type="Proteomes" id="UP001600064">
    <property type="component" value="Unassembled WGS sequence"/>
</dbReference>
<dbReference type="EMBL" id="JAZGUE010000004">
    <property type="protein sequence ID" value="KAL2267092.1"/>
    <property type="molecule type" value="Genomic_DNA"/>
</dbReference>
<feature type="transmembrane region" description="Helical" evidence="5">
    <location>
        <begin position="191"/>
        <end position="215"/>
    </location>
</feature>
<evidence type="ECO:0000256" key="5">
    <source>
        <dbReference type="SAM" id="Phobius"/>
    </source>
</evidence>
<proteinExistence type="predicted"/>
<evidence type="ECO:0000313" key="7">
    <source>
        <dbReference type="EMBL" id="KAL2267092.1"/>
    </source>
</evidence>
<feature type="transmembrane region" description="Helical" evidence="5">
    <location>
        <begin position="268"/>
        <end position="287"/>
    </location>
</feature>
<feature type="transmembrane region" description="Helical" evidence="5">
    <location>
        <begin position="411"/>
        <end position="433"/>
    </location>
</feature>
<feature type="transmembrane region" description="Helical" evidence="5">
    <location>
        <begin position="105"/>
        <end position="121"/>
    </location>
</feature>
<evidence type="ECO:0000256" key="1">
    <source>
        <dbReference type="ARBA" id="ARBA00004141"/>
    </source>
</evidence>
<feature type="transmembrane region" description="Helical" evidence="5">
    <location>
        <begin position="221"/>
        <end position="241"/>
    </location>
</feature>
<evidence type="ECO:0000256" key="2">
    <source>
        <dbReference type="ARBA" id="ARBA00022692"/>
    </source>
</evidence>
<feature type="transmembrane region" description="Helical" evidence="5">
    <location>
        <begin position="473"/>
        <end position="497"/>
    </location>
</feature>
<keyword evidence="2 5" id="KW-0812">Transmembrane</keyword>
<feature type="transmembrane region" description="Helical" evidence="5">
    <location>
        <begin position="343"/>
        <end position="364"/>
    </location>
</feature>
<dbReference type="Pfam" id="PF07690">
    <property type="entry name" value="MFS_1"/>
    <property type="match status" value="1"/>
</dbReference>
<sequence length="594" mass="62770">MSKDLETQKTTPGGLCAVPAGLLNEIPTKDAARQPAASSGATQHDDQIILATDVKPTELLKGWRFHVLTAGIWIALFLSTLETTIVSTSLVSIADSLSGFEERNWVVTSYFLTYTGFLVIYAKLASIFGSKTVFLFALTIFTVFSIACGAVSTMRQLIILRAFQGIGGSGIYSMILVLGPKLVPVTEYGKYIGIISSVFAIASFTGPLVGGAIATNTSWRWVFLLNGPPGLLAILIIAAFLPASKDDRNLSFGERLRAKFSAESTKRVDVVGAVSLLAGSILLVFALESGGSRYPWNSSPITASLVCSGLSWIVFIAWEIRLERTNATQEPIFAMGLLKNRQLASMMCTTFLIGFPFVTILFLIPQHAQAVYGLSPVQASLTVLPLLLTSPVATLISGVLTSNLNVPPSYLIITGSVIQVVGVGLAIAIPLSGNGISALQHGAEAVMGVGFGLTLATALTLGQFLVSKEEGGVVMGALTQIRVLGGTVALAICSAVMSNHLRDSLGGLVTPTEAAEIAETLGAINKLDAERMAQVRLAFAQGYRTQIQLLTGFSGAALVSALFLISRRPITAREVAKQRGELEESQGESPTPAE</sequence>
<protein>
    <recommendedName>
        <fullName evidence="6">Major facilitator superfamily (MFS) profile domain-containing protein</fullName>
    </recommendedName>
</protein>
<feature type="transmembrane region" description="Helical" evidence="5">
    <location>
        <begin position="299"/>
        <end position="322"/>
    </location>
</feature>
<feature type="domain" description="Major facilitator superfamily (MFS) profile" evidence="6">
    <location>
        <begin position="68"/>
        <end position="572"/>
    </location>
</feature>
<dbReference type="InterPro" id="IPR020846">
    <property type="entry name" value="MFS_dom"/>
</dbReference>
<dbReference type="Gene3D" id="1.20.1250.20">
    <property type="entry name" value="MFS general substrate transporter like domains"/>
    <property type="match status" value="1"/>
</dbReference>
<feature type="transmembrane region" description="Helical" evidence="5">
    <location>
        <begin position="133"/>
        <end position="152"/>
    </location>
</feature>
<feature type="transmembrane region" description="Helical" evidence="5">
    <location>
        <begin position="158"/>
        <end position="179"/>
    </location>
</feature>
<dbReference type="RefSeq" id="XP_070865819.1">
    <property type="nucleotide sequence ID" value="XM_071010850.1"/>
</dbReference>
<keyword evidence="3 5" id="KW-1133">Transmembrane helix</keyword>